<dbReference type="Proteomes" id="UP000066480">
    <property type="component" value="Chromosome"/>
</dbReference>
<evidence type="ECO:0000256" key="6">
    <source>
        <dbReference type="ARBA" id="ARBA00022529"/>
    </source>
</evidence>
<feature type="chain" id="PRO_5005462075" description="Lysozyme" evidence="13">
    <location>
        <begin position="27"/>
        <end position="272"/>
    </location>
</feature>
<dbReference type="PATRIC" id="fig|571913.6.peg.4788"/>
<keyword evidence="15" id="KW-1185">Reference proteome</keyword>
<gene>
    <name evidence="14" type="ORF">VV02_23640</name>
</gene>
<keyword evidence="6" id="KW-0929">Antimicrobial</keyword>
<dbReference type="InterPro" id="IPR002053">
    <property type="entry name" value="Glyco_hydro_25"/>
</dbReference>
<dbReference type="SUPFAM" id="SSF51445">
    <property type="entry name" value="(Trans)glycosidases"/>
    <property type="match status" value="1"/>
</dbReference>
<comment type="similarity">
    <text evidence="3 12">Belongs to the glycosyl hydrolase 25 family.</text>
</comment>
<evidence type="ECO:0000256" key="13">
    <source>
        <dbReference type="SAM" id="SignalP"/>
    </source>
</evidence>
<dbReference type="KEGG" id="lmoi:VV02_23640"/>
<dbReference type="CDD" id="cd06412">
    <property type="entry name" value="GH25_CH-type"/>
    <property type="match status" value="1"/>
</dbReference>
<dbReference type="InterPro" id="IPR017853">
    <property type="entry name" value="GH"/>
</dbReference>
<reference evidence="14 15" key="1">
    <citation type="submission" date="2015-03" db="EMBL/GenBank/DDBJ databases">
        <title>Luteipulveratus halotolerans sp. nov., a novel actinobacterium (Dermacoccaceae) from Sarawak, Malaysia.</title>
        <authorList>
            <person name="Juboi H."/>
            <person name="Basik A."/>
            <person name="Shamsul S.S."/>
            <person name="Arnold P."/>
            <person name="Schmitt E.K."/>
            <person name="Sanglier J.-J."/>
            <person name="Yeo T."/>
        </authorList>
    </citation>
    <scope>NUCLEOTIDE SEQUENCE [LARGE SCALE GENOMIC DNA]</scope>
    <source>
        <strain evidence="14 15">MN07-A0370</strain>
    </source>
</reference>
<evidence type="ECO:0000256" key="1">
    <source>
        <dbReference type="ARBA" id="ARBA00000632"/>
    </source>
</evidence>
<dbReference type="PANTHER" id="PTHR34135">
    <property type="entry name" value="LYSOZYME"/>
    <property type="match status" value="1"/>
</dbReference>
<protein>
    <recommendedName>
        <fullName evidence="4 12">Lysozyme</fullName>
        <ecNumber evidence="4 12">3.2.1.17</ecNumber>
    </recommendedName>
</protein>
<proteinExistence type="inferred from homology"/>
<dbReference type="GO" id="GO:0042742">
    <property type="term" value="P:defense response to bacterium"/>
    <property type="evidence" value="ECO:0007669"/>
    <property type="project" value="UniProtKB-KW"/>
</dbReference>
<dbReference type="SMART" id="SM00641">
    <property type="entry name" value="Glyco_25"/>
    <property type="match status" value="1"/>
</dbReference>
<dbReference type="GO" id="GO:0009253">
    <property type="term" value="P:peptidoglycan catabolic process"/>
    <property type="evidence" value="ECO:0007669"/>
    <property type="project" value="InterPro"/>
</dbReference>
<evidence type="ECO:0000256" key="3">
    <source>
        <dbReference type="ARBA" id="ARBA00010646"/>
    </source>
</evidence>
<keyword evidence="10 12" id="KW-0326">Glycosidase</keyword>
<evidence type="ECO:0000313" key="15">
    <source>
        <dbReference type="Proteomes" id="UP000066480"/>
    </source>
</evidence>
<evidence type="ECO:0000313" key="14">
    <source>
        <dbReference type="EMBL" id="AKU18149.1"/>
    </source>
</evidence>
<evidence type="ECO:0000256" key="5">
    <source>
        <dbReference type="ARBA" id="ARBA00022525"/>
    </source>
</evidence>
<dbReference type="GO" id="GO:0016998">
    <property type="term" value="P:cell wall macromolecule catabolic process"/>
    <property type="evidence" value="ECO:0007669"/>
    <property type="project" value="InterPro"/>
</dbReference>
<comment type="subcellular location">
    <subcellularLocation>
        <location evidence="2">Secreted</location>
    </subcellularLocation>
</comment>
<evidence type="ECO:0000256" key="8">
    <source>
        <dbReference type="ARBA" id="ARBA00022801"/>
    </source>
</evidence>
<dbReference type="AlphaFoldDB" id="A0A0K1JN58"/>
<dbReference type="Gene3D" id="3.20.20.80">
    <property type="entry name" value="Glycosidases"/>
    <property type="match status" value="1"/>
</dbReference>
<dbReference type="RefSeq" id="WP_052595614.1">
    <property type="nucleotide sequence ID" value="NZ_CP011112.1"/>
</dbReference>
<keyword evidence="8 12" id="KW-0378">Hydrolase</keyword>
<sequence length="272" mass="29413">MKTRPIVVAISAAATIGLAASTAAQAAPQPGPNDRARAHGITKAGDAWMGWATDDTAAKSTPPQSIAATVGGIDVSKWQGNVDWASWWGQGMRFAYVKATEGDYYVNPYFSQQYNGSYNVGMVRGAYHFATPNDSGGAAQADYFLAHGGGWSRDGKTLPGVLDIEYNPYGATCYGLSQSAMVSWIKAFTDRYKARTSRDVVIYTTTDWWTSCTGNSAAFNTTNPLWVARYNTSPGTLPGGWGFYTFWQYTDSPLDKDYFNGDLSRLTALANG</sequence>
<evidence type="ECO:0000256" key="10">
    <source>
        <dbReference type="ARBA" id="ARBA00023295"/>
    </source>
</evidence>
<evidence type="ECO:0000256" key="4">
    <source>
        <dbReference type="ARBA" id="ARBA00012732"/>
    </source>
</evidence>
<keyword evidence="5" id="KW-0964">Secreted</keyword>
<comment type="function">
    <text evidence="11">This enzyme has both lysozyme (acetylmuramidase) and diacetylmuramidase activities.</text>
</comment>
<dbReference type="OrthoDB" id="287365at2"/>
<comment type="catalytic activity">
    <reaction evidence="1 12">
        <text>Hydrolysis of (1-&gt;4)-beta-linkages between N-acetylmuramic acid and N-acetyl-D-glucosamine residues in a peptidoglycan and between N-acetyl-D-glucosamine residues in chitodextrins.</text>
        <dbReference type="EC" id="3.2.1.17"/>
    </reaction>
</comment>
<dbReference type="GO" id="GO:0003796">
    <property type="term" value="F:lysozyme activity"/>
    <property type="evidence" value="ECO:0007669"/>
    <property type="project" value="UniProtKB-EC"/>
</dbReference>
<dbReference type="GO" id="GO:0005576">
    <property type="term" value="C:extracellular region"/>
    <property type="evidence" value="ECO:0007669"/>
    <property type="project" value="UniProtKB-SubCell"/>
</dbReference>
<dbReference type="Pfam" id="PF01183">
    <property type="entry name" value="Glyco_hydro_25"/>
    <property type="match status" value="1"/>
</dbReference>
<dbReference type="InterPro" id="IPR008270">
    <property type="entry name" value="Glyco_hydro_25_AS"/>
</dbReference>
<organism evidence="14 15">
    <name type="scientific">Luteipulveratus mongoliensis</name>
    <dbReference type="NCBI Taxonomy" id="571913"/>
    <lineage>
        <taxon>Bacteria</taxon>
        <taxon>Bacillati</taxon>
        <taxon>Actinomycetota</taxon>
        <taxon>Actinomycetes</taxon>
        <taxon>Micrococcales</taxon>
        <taxon>Dermacoccaceae</taxon>
        <taxon>Luteipulveratus</taxon>
    </lineage>
</organism>
<evidence type="ECO:0000256" key="7">
    <source>
        <dbReference type="ARBA" id="ARBA00022638"/>
    </source>
</evidence>
<keyword evidence="13" id="KW-0732">Signal</keyword>
<dbReference type="EC" id="3.2.1.17" evidence="4 12"/>
<keyword evidence="7" id="KW-0081">Bacteriolytic enzyme</keyword>
<keyword evidence="9" id="KW-1015">Disulfide bond</keyword>
<evidence type="ECO:0000256" key="12">
    <source>
        <dbReference type="RuleBase" id="RU361176"/>
    </source>
</evidence>
<accession>A0A0K1JN58</accession>
<dbReference type="PROSITE" id="PS00953">
    <property type="entry name" value="GLYCOSYL_HYDROL_F25_1"/>
    <property type="match status" value="1"/>
</dbReference>
<name>A0A0K1JN58_9MICO</name>
<dbReference type="GO" id="GO:0016052">
    <property type="term" value="P:carbohydrate catabolic process"/>
    <property type="evidence" value="ECO:0007669"/>
    <property type="project" value="TreeGrafter"/>
</dbReference>
<feature type="signal peptide" evidence="13">
    <location>
        <begin position="1"/>
        <end position="26"/>
    </location>
</feature>
<dbReference type="FunFam" id="3.20.20.80:FF:000060">
    <property type="entry name" value="Lysozyme M1"/>
    <property type="match status" value="1"/>
</dbReference>
<dbReference type="GO" id="GO:0031640">
    <property type="term" value="P:killing of cells of another organism"/>
    <property type="evidence" value="ECO:0007669"/>
    <property type="project" value="UniProtKB-KW"/>
</dbReference>
<dbReference type="InterPro" id="IPR018077">
    <property type="entry name" value="Glyco_hydro_fam25_subgr"/>
</dbReference>
<dbReference type="PROSITE" id="PS51904">
    <property type="entry name" value="GLYCOSYL_HYDROL_F25_2"/>
    <property type="match status" value="1"/>
</dbReference>
<evidence type="ECO:0000256" key="2">
    <source>
        <dbReference type="ARBA" id="ARBA00004613"/>
    </source>
</evidence>
<evidence type="ECO:0000256" key="9">
    <source>
        <dbReference type="ARBA" id="ARBA00023157"/>
    </source>
</evidence>
<dbReference type="PANTHER" id="PTHR34135:SF2">
    <property type="entry name" value="LYSOZYME"/>
    <property type="match status" value="1"/>
</dbReference>
<dbReference type="EMBL" id="CP011112">
    <property type="protein sequence ID" value="AKU18149.1"/>
    <property type="molecule type" value="Genomic_DNA"/>
</dbReference>
<evidence type="ECO:0000256" key="11">
    <source>
        <dbReference type="ARBA" id="ARBA00055588"/>
    </source>
</evidence>
<dbReference type="STRING" id="571913.VV02_23640"/>